<evidence type="ECO:0000313" key="4">
    <source>
        <dbReference type="Proteomes" id="UP000192333"/>
    </source>
</evidence>
<protein>
    <submittedName>
        <fullName evidence="3">Metal-dependent hydrolase, endonuclease/exonuclease/phosphatase family</fullName>
    </submittedName>
</protein>
<dbReference type="PANTHER" id="PTHR14859:SF15">
    <property type="entry name" value="ENDONUCLEASE_EXONUCLEASE_PHOSPHATASE DOMAIN-CONTAINING PROTEIN"/>
    <property type="match status" value="1"/>
</dbReference>
<keyword evidence="3" id="KW-0540">Nuclease</keyword>
<dbReference type="GO" id="GO:0016020">
    <property type="term" value="C:membrane"/>
    <property type="evidence" value="ECO:0007669"/>
    <property type="project" value="GOC"/>
</dbReference>
<dbReference type="Pfam" id="PF03372">
    <property type="entry name" value="Exo_endo_phos"/>
    <property type="match status" value="1"/>
</dbReference>
<keyword evidence="3" id="KW-0378">Hydrolase</keyword>
<keyword evidence="3" id="KW-0269">Exonuclease</keyword>
<reference evidence="4" key="1">
    <citation type="submission" date="2017-04" db="EMBL/GenBank/DDBJ databases">
        <authorList>
            <person name="Varghese N."/>
            <person name="Submissions S."/>
        </authorList>
    </citation>
    <scope>NUCLEOTIDE SEQUENCE [LARGE SCALE GENOMIC DNA]</scope>
    <source>
        <strain evidence="4">DSM 16537</strain>
    </source>
</reference>
<organism evidence="3 4">
    <name type="scientific">Aquiflexum balticum DSM 16537</name>
    <dbReference type="NCBI Taxonomy" id="758820"/>
    <lineage>
        <taxon>Bacteria</taxon>
        <taxon>Pseudomonadati</taxon>
        <taxon>Bacteroidota</taxon>
        <taxon>Cytophagia</taxon>
        <taxon>Cytophagales</taxon>
        <taxon>Cyclobacteriaceae</taxon>
        <taxon>Aquiflexum</taxon>
    </lineage>
</organism>
<gene>
    <name evidence="3" type="ORF">SAMN00777080_4904</name>
</gene>
<feature type="signal peptide" evidence="1">
    <location>
        <begin position="1"/>
        <end position="20"/>
    </location>
</feature>
<evidence type="ECO:0000313" key="3">
    <source>
        <dbReference type="EMBL" id="SMD46223.1"/>
    </source>
</evidence>
<dbReference type="Proteomes" id="UP000192333">
    <property type="component" value="Chromosome I"/>
</dbReference>
<dbReference type="PANTHER" id="PTHR14859">
    <property type="entry name" value="CALCOFLUOR WHITE HYPERSENSITIVE PROTEIN PRECURSOR"/>
    <property type="match status" value="1"/>
</dbReference>
<dbReference type="InterPro" id="IPR036691">
    <property type="entry name" value="Endo/exonu/phosph_ase_sf"/>
</dbReference>
<keyword evidence="1" id="KW-0732">Signal</keyword>
<dbReference type="OrthoDB" id="5447300at2"/>
<dbReference type="GO" id="GO:0004527">
    <property type="term" value="F:exonuclease activity"/>
    <property type="evidence" value="ECO:0007669"/>
    <property type="project" value="UniProtKB-KW"/>
</dbReference>
<dbReference type="GO" id="GO:0006506">
    <property type="term" value="P:GPI anchor biosynthetic process"/>
    <property type="evidence" value="ECO:0007669"/>
    <property type="project" value="TreeGrafter"/>
</dbReference>
<dbReference type="GO" id="GO:0004519">
    <property type="term" value="F:endonuclease activity"/>
    <property type="evidence" value="ECO:0007669"/>
    <property type="project" value="UniProtKB-KW"/>
</dbReference>
<feature type="chain" id="PRO_5013184638" evidence="1">
    <location>
        <begin position="21"/>
        <end position="267"/>
    </location>
</feature>
<dbReference type="Gene3D" id="3.60.10.10">
    <property type="entry name" value="Endonuclease/exonuclease/phosphatase"/>
    <property type="match status" value="1"/>
</dbReference>
<dbReference type="STRING" id="758820.SAMN00777080_4904"/>
<name>A0A1W2HBH3_9BACT</name>
<dbReference type="AlphaFoldDB" id="A0A1W2HBH3"/>
<evidence type="ECO:0000259" key="2">
    <source>
        <dbReference type="Pfam" id="PF03372"/>
    </source>
</evidence>
<accession>A0A1W2HBH3</accession>
<proteinExistence type="predicted"/>
<dbReference type="InterPro" id="IPR051916">
    <property type="entry name" value="GPI-anchor_lipid_remodeler"/>
</dbReference>
<keyword evidence="3" id="KW-0255">Endonuclease</keyword>
<keyword evidence="4" id="KW-1185">Reference proteome</keyword>
<dbReference type="InterPro" id="IPR005135">
    <property type="entry name" value="Endo/exonuclease/phosphatase"/>
</dbReference>
<dbReference type="EMBL" id="LT838813">
    <property type="protein sequence ID" value="SMD46223.1"/>
    <property type="molecule type" value="Genomic_DNA"/>
</dbReference>
<sequence length="267" mass="29990">MKRNFLLITCLLLISNLLTMEIRAQKQTLTLLTYNIYHGENPYNRGKSNVSEIAALINQIKPDLVALQEVDSMTNRTKGFNPDGKKDLVNELERLTGMNGYFAKAIDFSEGGYGEGILTRLPAHFESFALPTPKGGEGRSLAVAKVDFGNEKEVIFAGTHLCHEFEENRTAQVKAIQNILSRYSGPIVLTGDFNFTSEEMGYEVLSENYKDAALALGNPQNTYSSLEAKIRIDYFWLGNKTDWEIISVEVLDVAFSDHKPLLVKVRW</sequence>
<evidence type="ECO:0000256" key="1">
    <source>
        <dbReference type="SAM" id="SignalP"/>
    </source>
</evidence>
<dbReference type="SUPFAM" id="SSF56219">
    <property type="entry name" value="DNase I-like"/>
    <property type="match status" value="1"/>
</dbReference>
<feature type="domain" description="Endonuclease/exonuclease/phosphatase" evidence="2">
    <location>
        <begin position="32"/>
        <end position="258"/>
    </location>
</feature>